<dbReference type="CDD" id="cd09603">
    <property type="entry name" value="M1_APN_like"/>
    <property type="match status" value="1"/>
</dbReference>
<dbReference type="InterPro" id="IPR011989">
    <property type="entry name" value="ARM-like"/>
</dbReference>
<dbReference type="GO" id="GO:0016020">
    <property type="term" value="C:membrane"/>
    <property type="evidence" value="ECO:0007669"/>
    <property type="project" value="TreeGrafter"/>
</dbReference>
<evidence type="ECO:0000256" key="11">
    <source>
        <dbReference type="ARBA" id="ARBA00023049"/>
    </source>
</evidence>
<evidence type="ECO:0000313" key="15">
    <source>
        <dbReference type="Proteomes" id="UP000245880"/>
    </source>
</evidence>
<protein>
    <recommendedName>
        <fullName evidence="5">Aminopeptidase N</fullName>
        <ecNumber evidence="4">3.4.11.2</ecNumber>
    </recommendedName>
</protein>
<dbReference type="OrthoDB" id="100605at2"/>
<comment type="catalytic activity">
    <reaction evidence="1">
        <text>Release of an N-terminal amino acid, Xaa-|-Yaa- from a peptide, amide or arylamide. Xaa is preferably Ala, but may be most amino acids including Pro (slow action). When a terminal hydrophobic residue is followed by a prolyl residue, the two may be released as an intact Xaa-Pro dipeptide.</text>
        <dbReference type="EC" id="3.4.11.2"/>
    </reaction>
</comment>
<evidence type="ECO:0000256" key="8">
    <source>
        <dbReference type="ARBA" id="ARBA00022723"/>
    </source>
</evidence>
<keyword evidence="11" id="KW-0482">Metalloprotease</keyword>
<dbReference type="InterPro" id="IPR027268">
    <property type="entry name" value="Peptidase_M4/M1_CTD_sf"/>
</dbReference>
<dbReference type="EC" id="3.4.11.2" evidence="4"/>
<keyword evidence="6 14" id="KW-0031">Aminopeptidase</keyword>
<evidence type="ECO:0000256" key="4">
    <source>
        <dbReference type="ARBA" id="ARBA00012564"/>
    </source>
</evidence>
<keyword evidence="8" id="KW-0479">Metal-binding</keyword>
<comment type="caution">
    <text evidence="14">The sequence shown here is derived from an EMBL/GenBank/DDBJ whole genome shotgun (WGS) entry which is preliminary data.</text>
</comment>
<evidence type="ECO:0000256" key="1">
    <source>
        <dbReference type="ARBA" id="ARBA00000098"/>
    </source>
</evidence>
<dbReference type="PRINTS" id="PR00756">
    <property type="entry name" value="ALADIPTASE"/>
</dbReference>
<dbReference type="GO" id="GO:0006508">
    <property type="term" value="P:proteolysis"/>
    <property type="evidence" value="ECO:0007669"/>
    <property type="project" value="UniProtKB-KW"/>
</dbReference>
<dbReference type="SUPFAM" id="SSF48371">
    <property type="entry name" value="ARM repeat"/>
    <property type="match status" value="1"/>
</dbReference>
<evidence type="ECO:0000256" key="2">
    <source>
        <dbReference type="ARBA" id="ARBA00001947"/>
    </source>
</evidence>
<keyword evidence="15" id="KW-1185">Reference proteome</keyword>
<dbReference type="GO" id="GO:0005615">
    <property type="term" value="C:extracellular space"/>
    <property type="evidence" value="ECO:0007669"/>
    <property type="project" value="TreeGrafter"/>
</dbReference>
<dbReference type="InterPro" id="IPR042097">
    <property type="entry name" value="Aminopeptidase_N-like_N_sf"/>
</dbReference>
<dbReference type="Pfam" id="PF17900">
    <property type="entry name" value="Peptidase_M1_N"/>
    <property type="match status" value="1"/>
</dbReference>
<dbReference type="Gene3D" id="2.60.40.1730">
    <property type="entry name" value="tricorn interacting facor f3 domain"/>
    <property type="match status" value="1"/>
</dbReference>
<dbReference type="GO" id="GO:0016285">
    <property type="term" value="F:alanyl aminopeptidase activity"/>
    <property type="evidence" value="ECO:0007669"/>
    <property type="project" value="UniProtKB-EC"/>
</dbReference>
<dbReference type="Gene3D" id="1.25.10.10">
    <property type="entry name" value="Leucine-rich Repeat Variant"/>
    <property type="match status" value="1"/>
</dbReference>
<dbReference type="PANTHER" id="PTHR11533:SF174">
    <property type="entry name" value="PUROMYCIN-SENSITIVE AMINOPEPTIDASE-RELATED"/>
    <property type="match status" value="1"/>
</dbReference>
<dbReference type="AlphaFoldDB" id="A0A316AN67"/>
<evidence type="ECO:0000313" key="14">
    <source>
        <dbReference type="EMBL" id="PWJ59205.1"/>
    </source>
</evidence>
<dbReference type="Pfam" id="PF01433">
    <property type="entry name" value="Peptidase_M1"/>
    <property type="match status" value="1"/>
</dbReference>
<dbReference type="InterPro" id="IPR014782">
    <property type="entry name" value="Peptidase_M1_dom"/>
</dbReference>
<comment type="similarity">
    <text evidence="3">Belongs to the peptidase M1 family.</text>
</comment>
<evidence type="ECO:0000259" key="12">
    <source>
        <dbReference type="Pfam" id="PF01433"/>
    </source>
</evidence>
<proteinExistence type="inferred from homology"/>
<dbReference type="Pfam" id="PF13646">
    <property type="entry name" value="HEAT_2"/>
    <property type="match status" value="1"/>
</dbReference>
<dbReference type="GO" id="GO:0043171">
    <property type="term" value="P:peptide catabolic process"/>
    <property type="evidence" value="ECO:0007669"/>
    <property type="project" value="TreeGrafter"/>
</dbReference>
<organism evidence="14 15">
    <name type="scientific">Dyadobacter jejuensis</name>
    <dbReference type="NCBI Taxonomy" id="1082580"/>
    <lineage>
        <taxon>Bacteria</taxon>
        <taxon>Pseudomonadati</taxon>
        <taxon>Bacteroidota</taxon>
        <taxon>Cytophagia</taxon>
        <taxon>Cytophagales</taxon>
        <taxon>Spirosomataceae</taxon>
        <taxon>Dyadobacter</taxon>
    </lineage>
</organism>
<dbReference type="GO" id="GO:0005737">
    <property type="term" value="C:cytoplasm"/>
    <property type="evidence" value="ECO:0007669"/>
    <property type="project" value="TreeGrafter"/>
</dbReference>
<dbReference type="InterPro" id="IPR001930">
    <property type="entry name" value="Peptidase_M1"/>
</dbReference>
<dbReference type="SUPFAM" id="SSF55486">
    <property type="entry name" value="Metalloproteases ('zincins'), catalytic domain"/>
    <property type="match status" value="1"/>
</dbReference>
<dbReference type="EMBL" id="QGDT01000002">
    <property type="protein sequence ID" value="PWJ59205.1"/>
    <property type="molecule type" value="Genomic_DNA"/>
</dbReference>
<keyword evidence="9" id="KW-0378">Hydrolase</keyword>
<dbReference type="Gene3D" id="1.10.390.10">
    <property type="entry name" value="Neutral Protease Domain 2"/>
    <property type="match status" value="1"/>
</dbReference>
<dbReference type="PANTHER" id="PTHR11533">
    <property type="entry name" value="PROTEASE M1 ZINC METALLOPROTEASE"/>
    <property type="match status" value="1"/>
</dbReference>
<dbReference type="SUPFAM" id="SSF63737">
    <property type="entry name" value="Leukotriene A4 hydrolase N-terminal domain"/>
    <property type="match status" value="1"/>
</dbReference>
<evidence type="ECO:0000256" key="9">
    <source>
        <dbReference type="ARBA" id="ARBA00022801"/>
    </source>
</evidence>
<dbReference type="GO" id="GO:0008270">
    <property type="term" value="F:zinc ion binding"/>
    <property type="evidence" value="ECO:0007669"/>
    <property type="project" value="InterPro"/>
</dbReference>
<evidence type="ECO:0000256" key="6">
    <source>
        <dbReference type="ARBA" id="ARBA00022438"/>
    </source>
</evidence>
<dbReference type="Proteomes" id="UP000245880">
    <property type="component" value="Unassembled WGS sequence"/>
</dbReference>
<sequence>MNANRTTFNNFIIIGTALVLSLISNFSVSANSTLDTTYRKNPGMQSPNGPYRPQKPMPMQLIYTRLDLQFDWQRQRVPATAILQFKPHFYPQNSISIDAKGFEIKSVYLLKDQSDLGEASSKDIDRKKANKLKYQYDSRKLTVDLGKTYTRKDTIAIWIDYIAKPNELPRNQPNDHPTDKGLYFINADGMEEGKPRQIWTQGETEASSCWFPTLDAPNQKFTHDIYLTVDSTYKTLSNGILVESEPAKDGQRTDHWRQSIPHAPYLAMVAVGDFAVAKDLMPNGMELSYYVEPQYAADAHAIFGRTPAMIAFFTNIFGMPFPWEKYAQIAVRDFVAGAMENTTATVHEEGVQNDTRSLVDGNSDGVIAHELAHHWFGDYVTAEEWGQLPLNESFANYSEYLWAEYREGRDQADWINLQETNQYMAEAETKKVPMIRYFYKNPDDLFDSHSYAKGGRILHMLRSYVGDDAFFESLKLYLQNNALGTAEIGNLRMAFEKVTGEDLNWFFDQWFFRPGHPNLAVSQEYIPASKTLQLTVQQLQDTLASTVYRIPVAIDVWVAGKKQRHEVLLERANQTFSFTAAEKPNLVLFDPEATLLASIDHRKDRQEMIFQYQHADRFLPKYQAIAQLEGQLADTTVRNVLVKAMTDPFWKIRQMAIANFAEYDRADFAAIEKIVQSRARIDAHPQVRSEAIITLSTYGDNNSDQIFREALTDSSYQVVSIALDKYLLNRPDDADEIALQFENSPNDAIVTSVGNYYAGLAQPERYEWFLEKMKRMKPTEKYNFLQVFGKYLLKSKPDIQRQSIPVLEGLARNNPAYFVRFGAYQALGLLTDIPGVTAIRKDIRAKESEPKLKEMYEQFSAF</sequence>
<dbReference type="InterPro" id="IPR045357">
    <property type="entry name" value="Aminopeptidase_N-like_N"/>
</dbReference>
<evidence type="ECO:0000256" key="10">
    <source>
        <dbReference type="ARBA" id="ARBA00022833"/>
    </source>
</evidence>
<accession>A0A316AN67</accession>
<gene>
    <name evidence="14" type="ORF">CLV98_10237</name>
</gene>
<dbReference type="GO" id="GO:0042277">
    <property type="term" value="F:peptide binding"/>
    <property type="evidence" value="ECO:0007669"/>
    <property type="project" value="TreeGrafter"/>
</dbReference>
<reference evidence="14 15" key="1">
    <citation type="submission" date="2018-03" db="EMBL/GenBank/DDBJ databases">
        <title>Genomic Encyclopedia of Archaeal and Bacterial Type Strains, Phase II (KMG-II): from individual species to whole genera.</title>
        <authorList>
            <person name="Goeker M."/>
        </authorList>
    </citation>
    <scope>NUCLEOTIDE SEQUENCE [LARGE SCALE GENOMIC DNA]</scope>
    <source>
        <strain evidence="14 15">DSM 100346</strain>
    </source>
</reference>
<evidence type="ECO:0000256" key="7">
    <source>
        <dbReference type="ARBA" id="ARBA00022670"/>
    </source>
</evidence>
<keyword evidence="10" id="KW-0862">Zinc</keyword>
<evidence type="ECO:0000259" key="13">
    <source>
        <dbReference type="Pfam" id="PF17900"/>
    </source>
</evidence>
<name>A0A316AN67_9BACT</name>
<dbReference type="GO" id="GO:0070006">
    <property type="term" value="F:metalloaminopeptidase activity"/>
    <property type="evidence" value="ECO:0007669"/>
    <property type="project" value="TreeGrafter"/>
</dbReference>
<evidence type="ECO:0000256" key="3">
    <source>
        <dbReference type="ARBA" id="ARBA00010136"/>
    </source>
</evidence>
<comment type="cofactor">
    <cofactor evidence="2">
        <name>Zn(2+)</name>
        <dbReference type="ChEBI" id="CHEBI:29105"/>
    </cofactor>
</comment>
<feature type="domain" description="Peptidase M1 membrane alanine aminopeptidase" evidence="12">
    <location>
        <begin position="306"/>
        <end position="510"/>
    </location>
</feature>
<feature type="domain" description="Aminopeptidase N-like N-terminal" evidence="13">
    <location>
        <begin position="65"/>
        <end position="266"/>
    </location>
</feature>
<dbReference type="InterPro" id="IPR050344">
    <property type="entry name" value="Peptidase_M1_aminopeptidases"/>
</dbReference>
<evidence type="ECO:0000256" key="5">
    <source>
        <dbReference type="ARBA" id="ARBA00015611"/>
    </source>
</evidence>
<keyword evidence="7" id="KW-0645">Protease</keyword>
<dbReference type="InterPro" id="IPR016024">
    <property type="entry name" value="ARM-type_fold"/>
</dbReference>